<dbReference type="SUPFAM" id="SSF75005">
    <property type="entry name" value="Arabinanase/levansucrase/invertase"/>
    <property type="match status" value="1"/>
</dbReference>
<dbReference type="PROSITE" id="PS51257">
    <property type="entry name" value="PROKAR_LIPOPROTEIN"/>
    <property type="match status" value="1"/>
</dbReference>
<dbReference type="Pfam" id="PF04041">
    <property type="entry name" value="Glyco_hydro_130"/>
    <property type="match status" value="1"/>
</dbReference>
<dbReference type="Gene3D" id="2.115.10.20">
    <property type="entry name" value="Glycosyl hydrolase domain, family 43"/>
    <property type="match status" value="1"/>
</dbReference>
<keyword evidence="5" id="KW-1185">Reference proteome</keyword>
<dbReference type="InterPro" id="IPR007184">
    <property type="entry name" value="Mannoside_phosphorylase"/>
</dbReference>
<protein>
    <submittedName>
        <fullName evidence="4">Glycoside hydrolase family 130 protein</fullName>
    </submittedName>
</protein>
<evidence type="ECO:0000256" key="3">
    <source>
        <dbReference type="ARBA" id="ARBA00024356"/>
    </source>
</evidence>
<evidence type="ECO:0000313" key="5">
    <source>
        <dbReference type="Proteomes" id="UP001165367"/>
    </source>
</evidence>
<dbReference type="Proteomes" id="UP001165367">
    <property type="component" value="Unassembled WGS sequence"/>
</dbReference>
<dbReference type="EMBL" id="JAKLTR010000007">
    <property type="protein sequence ID" value="MCG2615103.1"/>
    <property type="molecule type" value="Genomic_DNA"/>
</dbReference>
<evidence type="ECO:0000256" key="2">
    <source>
        <dbReference type="ARBA" id="ARBA00022679"/>
    </source>
</evidence>
<reference evidence="4" key="1">
    <citation type="submission" date="2022-01" db="EMBL/GenBank/DDBJ databases">
        <authorList>
            <person name="Jo J.-H."/>
            <person name="Im W.-T."/>
        </authorList>
    </citation>
    <scope>NUCLEOTIDE SEQUENCE</scope>
    <source>
        <strain evidence="4">NA20</strain>
    </source>
</reference>
<dbReference type="RefSeq" id="WP_237872145.1">
    <property type="nucleotide sequence ID" value="NZ_JAKLTR010000007.1"/>
</dbReference>
<evidence type="ECO:0000256" key="1">
    <source>
        <dbReference type="ARBA" id="ARBA00022676"/>
    </source>
</evidence>
<organism evidence="4 5">
    <name type="scientific">Terrimonas ginsenosidimutans</name>
    <dbReference type="NCBI Taxonomy" id="2908004"/>
    <lineage>
        <taxon>Bacteria</taxon>
        <taxon>Pseudomonadati</taxon>
        <taxon>Bacteroidota</taxon>
        <taxon>Chitinophagia</taxon>
        <taxon>Chitinophagales</taxon>
        <taxon>Chitinophagaceae</taxon>
        <taxon>Terrimonas</taxon>
    </lineage>
</organism>
<dbReference type="PANTHER" id="PTHR34106">
    <property type="entry name" value="GLYCOSIDASE"/>
    <property type="match status" value="1"/>
</dbReference>
<proteinExistence type="inferred from homology"/>
<comment type="caution">
    <text evidence="4">The sequence shown here is derived from an EMBL/GenBank/DDBJ whole genome shotgun (WGS) entry which is preliminary data.</text>
</comment>
<dbReference type="InterPro" id="IPR023296">
    <property type="entry name" value="Glyco_hydro_beta-prop_sf"/>
</dbReference>
<keyword evidence="4" id="KW-0378">Hydrolase</keyword>
<keyword evidence="2" id="KW-0808">Transferase</keyword>
<comment type="similarity">
    <text evidence="3">Belongs to the glycosyl hydrolase 130 family.</text>
</comment>
<gene>
    <name evidence="4" type="ORF">LZZ85_12460</name>
</gene>
<dbReference type="CDD" id="cd18610">
    <property type="entry name" value="GH130_BT3780-like"/>
    <property type="match status" value="1"/>
</dbReference>
<accession>A0ABS9KS24</accession>
<dbReference type="PANTHER" id="PTHR34106:SF5">
    <property type="entry name" value="GLYCOSIDASE"/>
    <property type="match status" value="1"/>
</dbReference>
<name>A0ABS9KS24_9BACT</name>
<dbReference type="PIRSF" id="PIRSF016202">
    <property type="entry name" value="PH1107"/>
    <property type="match status" value="1"/>
</dbReference>
<sequence length="394" mass="44218">MKQILFLALAYLQIIMTSCGDSQPEKEITNSSSDTAMTKSTVQAWMVQPFVKQDAVNPVLKPSPVVFRDPILNADVAWEAKDVFNPAAVVRNGKVYLLYRAEDTIGRFAGTSRIGLASSEDGLHFTRENAPVLYPANDAFKKYEWEGGCEDPRIVEDEKGTYYMTYTAYDGKTARLFIATSTDLVKWVKHGSVFKNAEGGKYISYWSKSGSVVARRDGEKLVATKINGKYQMYWGESNIYMATSDNLVDWTPVPETDPSKYQYDSLRKYPAFRIVFGPRKGKFDSELVEPGPPALLTDAGILFFYNSKNSPSFGDRSLANGTYAAGQILLDKNDPFKVIDRSDNYFFKPEKDYEITGQVNNVCFIEGLAPFKDKWFLYYGTADSKIAVAVAEQK</sequence>
<evidence type="ECO:0000313" key="4">
    <source>
        <dbReference type="EMBL" id="MCG2615103.1"/>
    </source>
</evidence>
<dbReference type="GO" id="GO:0016787">
    <property type="term" value="F:hydrolase activity"/>
    <property type="evidence" value="ECO:0007669"/>
    <property type="project" value="UniProtKB-KW"/>
</dbReference>
<keyword evidence="1" id="KW-0328">Glycosyltransferase</keyword>